<dbReference type="STRING" id="7398.A0A1A9Z8N6"/>
<evidence type="ECO:0000256" key="2">
    <source>
        <dbReference type="ARBA" id="ARBA00022729"/>
    </source>
</evidence>
<dbReference type="InterPro" id="IPR049883">
    <property type="entry name" value="NOTCH1_EGF-like"/>
</dbReference>
<dbReference type="EnsemblMetazoa" id="GPAI007099-RA">
    <property type="protein sequence ID" value="GPAI007099-PA"/>
    <property type="gene ID" value="GPAI007099"/>
</dbReference>
<dbReference type="Proteomes" id="UP000092445">
    <property type="component" value="Unassembled WGS sequence"/>
</dbReference>
<keyword evidence="3" id="KW-0677">Repeat</keyword>
<feature type="transmembrane region" description="Helical" evidence="6">
    <location>
        <begin position="263"/>
        <end position="288"/>
    </location>
</feature>
<evidence type="ECO:0000259" key="7">
    <source>
        <dbReference type="PROSITE" id="PS50026"/>
    </source>
</evidence>
<dbReference type="InterPro" id="IPR000742">
    <property type="entry name" value="EGF"/>
</dbReference>
<keyword evidence="1 5" id="KW-0245">EGF-like domain</keyword>
<keyword evidence="6" id="KW-0472">Membrane</keyword>
<dbReference type="PROSITE" id="PS01187">
    <property type="entry name" value="EGF_CA"/>
    <property type="match status" value="1"/>
</dbReference>
<evidence type="ECO:0000256" key="6">
    <source>
        <dbReference type="SAM" id="Phobius"/>
    </source>
</evidence>
<reference evidence="8" key="2">
    <citation type="submission" date="2020-05" db="UniProtKB">
        <authorList>
            <consortium name="EnsemblMetazoa"/>
        </authorList>
    </citation>
    <scope>IDENTIFICATION</scope>
    <source>
        <strain evidence="8">IAEA</strain>
    </source>
</reference>
<dbReference type="PROSITE" id="PS50026">
    <property type="entry name" value="EGF_3"/>
    <property type="match status" value="2"/>
</dbReference>
<feature type="domain" description="EGF-like" evidence="7">
    <location>
        <begin position="171"/>
        <end position="210"/>
    </location>
</feature>
<sequence length="572" mass="64436">MISKAATDLSLKLLNWTSGRSTKSELRLRDNSGQYVVGDLAKSKRFKQYFINSVQELPSQLDNDTEKNWNTLRSVDGHRKYFRPAQTNAAAIGDLILSLDSCKDKISPRLIFKCSRKLRNYDLKSPQVVQSKALQIIFQVPMAFSTISLYKDVAQTIPPFLSKTELSLYEDFDECNNNKFHDCSSNADCFNLKGTYTCSCREGFIDLSKNNIHPGRLCSAEIIGCAQCQYQGKCTLSGLKSNSYICECFLWYTGANCGVNLKIFLIGFIAAGSFLFSLLLFSVLLTYIRRKKVCGLDSSILTCITIPDNPDFNRDKEIQSTFPHCTSQYYNSSSNCVRNVSGAMPTAKSKKKSIMLEKCAIIKDSSSDSSENSVISALRTKEHVILFTEEKNIKRIIKYPISVPMFRHTIASEYQEKSRAGCRTFHIWDNFKPHSHKLSWIPCGIETSHQAQTKEENSQLFKSFFFLNISILINNPSPANAFGDRGTVWLVYCTLLQFASTCSLLSAMSAPVSAKNVVLGIFVTVLLIAKYNGFKESPKPFLKIVRPYAHILHVYNCLRSTTYTFARLLEAA</sequence>
<dbReference type="CDD" id="cd00054">
    <property type="entry name" value="EGF_CA"/>
    <property type="match status" value="1"/>
</dbReference>
<evidence type="ECO:0000256" key="3">
    <source>
        <dbReference type="ARBA" id="ARBA00022737"/>
    </source>
</evidence>
<dbReference type="AlphaFoldDB" id="A0A1A9Z8N6"/>
<dbReference type="InterPro" id="IPR001881">
    <property type="entry name" value="EGF-like_Ca-bd_dom"/>
</dbReference>
<feature type="domain" description="EGF-like" evidence="7">
    <location>
        <begin position="221"/>
        <end position="258"/>
    </location>
</feature>
<keyword evidence="9" id="KW-1185">Reference proteome</keyword>
<dbReference type="PROSITE" id="PS00010">
    <property type="entry name" value="ASX_HYDROXYL"/>
    <property type="match status" value="1"/>
</dbReference>
<dbReference type="InterPro" id="IPR018097">
    <property type="entry name" value="EGF_Ca-bd_CS"/>
</dbReference>
<dbReference type="SUPFAM" id="SSF57196">
    <property type="entry name" value="EGF/Laminin"/>
    <property type="match status" value="1"/>
</dbReference>
<organism evidence="8 9">
    <name type="scientific">Glossina pallidipes</name>
    <name type="common">Tsetse fly</name>
    <dbReference type="NCBI Taxonomy" id="7398"/>
    <lineage>
        <taxon>Eukaryota</taxon>
        <taxon>Metazoa</taxon>
        <taxon>Ecdysozoa</taxon>
        <taxon>Arthropoda</taxon>
        <taxon>Hexapoda</taxon>
        <taxon>Insecta</taxon>
        <taxon>Pterygota</taxon>
        <taxon>Neoptera</taxon>
        <taxon>Endopterygota</taxon>
        <taxon>Diptera</taxon>
        <taxon>Brachycera</taxon>
        <taxon>Muscomorpha</taxon>
        <taxon>Hippoboscoidea</taxon>
        <taxon>Glossinidae</taxon>
        <taxon>Glossina</taxon>
    </lineage>
</organism>
<comment type="caution">
    <text evidence="5">Lacks conserved residue(s) required for the propagation of feature annotation.</text>
</comment>
<evidence type="ECO:0000256" key="5">
    <source>
        <dbReference type="PROSITE-ProRule" id="PRU00076"/>
    </source>
</evidence>
<feature type="disulfide bond" evidence="5">
    <location>
        <begin position="248"/>
        <end position="257"/>
    </location>
</feature>
<dbReference type="Pfam" id="PF07645">
    <property type="entry name" value="EGF_CA"/>
    <property type="match status" value="1"/>
</dbReference>
<feature type="transmembrane region" description="Helical" evidence="6">
    <location>
        <begin position="489"/>
        <end position="510"/>
    </location>
</feature>
<dbReference type="InterPro" id="IPR000152">
    <property type="entry name" value="EGF-type_Asp/Asn_hydroxyl_site"/>
</dbReference>
<reference evidence="9" key="1">
    <citation type="submission" date="2014-03" db="EMBL/GenBank/DDBJ databases">
        <authorList>
            <person name="Aksoy S."/>
            <person name="Warren W."/>
            <person name="Wilson R.K."/>
        </authorList>
    </citation>
    <scope>NUCLEOTIDE SEQUENCE [LARGE SCALE GENOMIC DNA]</scope>
    <source>
        <strain evidence="9">IAEA</strain>
    </source>
</reference>
<keyword evidence="6" id="KW-0812">Transmembrane</keyword>
<protein>
    <recommendedName>
        <fullName evidence="7">EGF-like domain-containing protein</fullName>
    </recommendedName>
</protein>
<proteinExistence type="predicted"/>
<keyword evidence="4 5" id="KW-1015">Disulfide bond</keyword>
<evidence type="ECO:0000313" key="9">
    <source>
        <dbReference type="Proteomes" id="UP000092445"/>
    </source>
</evidence>
<dbReference type="PROSITE" id="PS00022">
    <property type="entry name" value="EGF_1"/>
    <property type="match status" value="1"/>
</dbReference>
<evidence type="ECO:0000256" key="1">
    <source>
        <dbReference type="ARBA" id="ARBA00022536"/>
    </source>
</evidence>
<dbReference type="SMART" id="SM00179">
    <property type="entry name" value="EGF_CA"/>
    <property type="match status" value="1"/>
</dbReference>
<dbReference type="GO" id="GO:0005509">
    <property type="term" value="F:calcium ion binding"/>
    <property type="evidence" value="ECO:0007669"/>
    <property type="project" value="InterPro"/>
</dbReference>
<feature type="transmembrane region" description="Helical" evidence="6">
    <location>
        <begin position="516"/>
        <end position="534"/>
    </location>
</feature>
<dbReference type="Gene3D" id="2.10.25.10">
    <property type="entry name" value="Laminin"/>
    <property type="match status" value="1"/>
</dbReference>
<evidence type="ECO:0000313" key="8">
    <source>
        <dbReference type="EnsemblMetazoa" id="GPAI007099-PA"/>
    </source>
</evidence>
<keyword evidence="6" id="KW-1133">Transmembrane helix</keyword>
<dbReference type="FunFam" id="2.10.25.10:FF:000038">
    <property type="entry name" value="Fibrillin 2"/>
    <property type="match status" value="1"/>
</dbReference>
<keyword evidence="2" id="KW-0732">Signal</keyword>
<name>A0A1A9Z8N6_GLOPL</name>
<dbReference type="VEuPathDB" id="VectorBase:GPAI007099"/>
<accession>A0A1A9Z8N6</accession>
<evidence type="ECO:0000256" key="4">
    <source>
        <dbReference type="ARBA" id="ARBA00023157"/>
    </source>
</evidence>
<dbReference type="SMART" id="SM00181">
    <property type="entry name" value="EGF"/>
    <property type="match status" value="2"/>
</dbReference>